<gene>
    <name evidence="1" type="ORF">TNIN_345021</name>
</gene>
<evidence type="ECO:0000313" key="1">
    <source>
        <dbReference type="EMBL" id="GFY62797.1"/>
    </source>
</evidence>
<dbReference type="AlphaFoldDB" id="A0A8X7CF98"/>
<dbReference type="EMBL" id="BMAV01014421">
    <property type="protein sequence ID" value="GFY62797.1"/>
    <property type="molecule type" value="Genomic_DNA"/>
</dbReference>
<proteinExistence type="predicted"/>
<sequence>MASSVHTKTMVYATVHKGYGQRISYVRATIIGQTLDPLKLQLLYPNLLRLTELKHEKTEELFCTTVLCGGRAKIQDWSVNKEGTPLSNLHTMIT</sequence>
<dbReference type="Proteomes" id="UP000886998">
    <property type="component" value="Unassembled WGS sequence"/>
</dbReference>
<comment type="caution">
    <text evidence="1">The sequence shown here is derived from an EMBL/GenBank/DDBJ whole genome shotgun (WGS) entry which is preliminary data.</text>
</comment>
<evidence type="ECO:0000313" key="2">
    <source>
        <dbReference type="Proteomes" id="UP000886998"/>
    </source>
</evidence>
<name>A0A8X7CF98_9ARAC</name>
<accession>A0A8X7CF98</accession>
<reference evidence="1" key="1">
    <citation type="submission" date="2020-08" db="EMBL/GenBank/DDBJ databases">
        <title>Multicomponent nature underlies the extraordinary mechanical properties of spider dragline silk.</title>
        <authorList>
            <person name="Kono N."/>
            <person name="Nakamura H."/>
            <person name="Mori M."/>
            <person name="Yoshida Y."/>
            <person name="Ohtoshi R."/>
            <person name="Malay A.D."/>
            <person name="Moran D.A.P."/>
            <person name="Tomita M."/>
            <person name="Numata K."/>
            <person name="Arakawa K."/>
        </authorList>
    </citation>
    <scope>NUCLEOTIDE SEQUENCE</scope>
</reference>
<keyword evidence="2" id="KW-1185">Reference proteome</keyword>
<organism evidence="1 2">
    <name type="scientific">Trichonephila inaurata madagascariensis</name>
    <dbReference type="NCBI Taxonomy" id="2747483"/>
    <lineage>
        <taxon>Eukaryota</taxon>
        <taxon>Metazoa</taxon>
        <taxon>Ecdysozoa</taxon>
        <taxon>Arthropoda</taxon>
        <taxon>Chelicerata</taxon>
        <taxon>Arachnida</taxon>
        <taxon>Araneae</taxon>
        <taxon>Araneomorphae</taxon>
        <taxon>Entelegynae</taxon>
        <taxon>Araneoidea</taxon>
        <taxon>Nephilidae</taxon>
        <taxon>Trichonephila</taxon>
        <taxon>Trichonephila inaurata</taxon>
    </lineage>
</organism>
<protein>
    <submittedName>
        <fullName evidence="1">Uncharacterized protein</fullName>
    </submittedName>
</protein>